<protein>
    <submittedName>
        <fullName evidence="2">DUF6083 domain-containing protein</fullName>
    </submittedName>
</protein>
<feature type="compositionally biased region" description="Basic and acidic residues" evidence="1">
    <location>
        <begin position="1"/>
        <end position="11"/>
    </location>
</feature>
<evidence type="ECO:0000313" key="2">
    <source>
        <dbReference type="EMBL" id="UQT54394.1"/>
    </source>
</evidence>
<evidence type="ECO:0000313" key="3">
    <source>
        <dbReference type="Proteomes" id="UP000829992"/>
    </source>
</evidence>
<sequence length="123" mass="13722">MGDSRKPRPDRVQLTCPHCGLPRDQVETLDPDPILLEPGLRVPAHEIPPERRWIEIPDGKVAMYGVCPPVQSQLCRVEHALVCPNQPLPPDPWPRISKLREANAARVEQPVLPLGDEQLPDVG</sequence>
<name>A0ABY4PM70_9ACTN</name>
<dbReference type="RefSeq" id="WP_249585890.1">
    <property type="nucleotide sequence ID" value="NZ_BAAAQL010000002.1"/>
</dbReference>
<keyword evidence="3" id="KW-1185">Reference proteome</keyword>
<reference evidence="2 3" key="1">
    <citation type="submission" date="2022-05" db="EMBL/GenBank/DDBJ databases">
        <authorList>
            <person name="Zhou X."/>
            <person name="Li K."/>
            <person name="Man Y."/>
        </authorList>
    </citation>
    <scope>NUCLEOTIDE SEQUENCE [LARGE SCALE GENOMIC DNA]</scope>
    <source>
        <strain evidence="2 3">MS405</strain>
    </source>
</reference>
<proteinExistence type="predicted"/>
<gene>
    <name evidence="2" type="ORF">M4V62_04430</name>
</gene>
<organism evidence="2 3">
    <name type="scientific">Streptomyces durmitorensis</name>
    <dbReference type="NCBI Taxonomy" id="319947"/>
    <lineage>
        <taxon>Bacteria</taxon>
        <taxon>Bacillati</taxon>
        <taxon>Actinomycetota</taxon>
        <taxon>Actinomycetes</taxon>
        <taxon>Kitasatosporales</taxon>
        <taxon>Streptomycetaceae</taxon>
        <taxon>Streptomyces</taxon>
    </lineage>
</organism>
<evidence type="ECO:0000256" key="1">
    <source>
        <dbReference type="SAM" id="MobiDB-lite"/>
    </source>
</evidence>
<feature type="region of interest" description="Disordered" evidence="1">
    <location>
        <begin position="1"/>
        <end position="25"/>
    </location>
</feature>
<dbReference type="Pfam" id="PF19561">
    <property type="entry name" value="DUF6083"/>
    <property type="match status" value="1"/>
</dbReference>
<dbReference type="Proteomes" id="UP000829992">
    <property type="component" value="Chromosome"/>
</dbReference>
<dbReference type="EMBL" id="CP097289">
    <property type="protein sequence ID" value="UQT54394.1"/>
    <property type="molecule type" value="Genomic_DNA"/>
</dbReference>
<accession>A0ABY4PM70</accession>
<dbReference type="InterPro" id="IPR045729">
    <property type="entry name" value="DUF6083"/>
</dbReference>